<proteinExistence type="predicted"/>
<dbReference type="AlphaFoldDB" id="A0A2T0XH50"/>
<keyword evidence="1" id="KW-0732">Signal</keyword>
<reference evidence="2 3" key="1">
    <citation type="submission" date="2018-07" db="EMBL/GenBank/DDBJ databases">
        <title>Freshwater and sediment microbial communities from various areas in North America, analyzing microbe dynamics in response to fracking.</title>
        <authorList>
            <person name="Lamendella R."/>
        </authorList>
    </citation>
    <scope>NUCLEOTIDE SEQUENCE [LARGE SCALE GENOMIC DNA]</scope>
    <source>
        <strain evidence="2 3">160A</strain>
    </source>
</reference>
<keyword evidence="3" id="KW-1185">Reference proteome</keyword>
<organism evidence="2 3">
    <name type="scientific">Marinilabilia salmonicolor</name>
    <dbReference type="NCBI Taxonomy" id="989"/>
    <lineage>
        <taxon>Bacteria</taxon>
        <taxon>Pseudomonadati</taxon>
        <taxon>Bacteroidota</taxon>
        <taxon>Bacteroidia</taxon>
        <taxon>Marinilabiliales</taxon>
        <taxon>Marinilabiliaceae</taxon>
        <taxon>Marinilabilia</taxon>
    </lineage>
</organism>
<gene>
    <name evidence="2" type="ORF">DFO77_13024</name>
</gene>
<dbReference type="Proteomes" id="UP000252733">
    <property type="component" value="Unassembled WGS sequence"/>
</dbReference>
<evidence type="ECO:0000313" key="3">
    <source>
        <dbReference type="Proteomes" id="UP000252733"/>
    </source>
</evidence>
<evidence type="ECO:0000313" key="2">
    <source>
        <dbReference type="EMBL" id="RCW29206.1"/>
    </source>
</evidence>
<evidence type="ECO:0000256" key="1">
    <source>
        <dbReference type="SAM" id="SignalP"/>
    </source>
</evidence>
<feature type="signal peptide" evidence="1">
    <location>
        <begin position="1"/>
        <end position="20"/>
    </location>
</feature>
<dbReference type="EMBL" id="QPIZ01000030">
    <property type="protein sequence ID" value="RCW29206.1"/>
    <property type="molecule type" value="Genomic_DNA"/>
</dbReference>
<dbReference type="RefSeq" id="WP_106153460.1">
    <property type="nucleotide sequence ID" value="NZ_PVTS01000010.1"/>
</dbReference>
<dbReference type="OrthoDB" id="9901827at2"/>
<protein>
    <submittedName>
        <fullName evidence="2">Uncharacterized protein</fullName>
    </submittedName>
</protein>
<feature type="chain" id="PRO_5030056639" evidence="1">
    <location>
        <begin position="21"/>
        <end position="142"/>
    </location>
</feature>
<sequence>MKTSAIFSAMILAVAINIHAAGNEEKPLKKVNEEHTAGLFAVLETIEEPADNLEAWMLDPAAFSETNEFIEVEEWMLDVSTFGKPETATAKVVMDEYFTADYEEDLLAIDPWMLSLNVYGPAYFEADFEEEFLPIEDWMFNF</sequence>
<accession>A0A2T0XH50</accession>
<name>A0A2T0XH50_9BACT</name>
<comment type="caution">
    <text evidence="2">The sequence shown here is derived from an EMBL/GenBank/DDBJ whole genome shotgun (WGS) entry which is preliminary data.</text>
</comment>